<dbReference type="InterPro" id="IPR033932">
    <property type="entry name" value="YtcJ-like"/>
</dbReference>
<dbReference type="SUPFAM" id="SSF51338">
    <property type="entry name" value="Composite domain of metallo-dependent hydrolases"/>
    <property type="match status" value="1"/>
</dbReference>
<dbReference type="PANTHER" id="PTHR22642">
    <property type="entry name" value="IMIDAZOLONEPROPIONASE"/>
    <property type="match status" value="1"/>
</dbReference>
<dbReference type="SUPFAM" id="SSF51556">
    <property type="entry name" value="Metallo-dependent hydrolases"/>
    <property type="match status" value="1"/>
</dbReference>
<dbReference type="InterPro" id="IPR013108">
    <property type="entry name" value="Amidohydro_3"/>
</dbReference>
<proteinExistence type="predicted"/>
<name>A0A7D5KBY9_9EURY</name>
<dbReference type="Pfam" id="PF07969">
    <property type="entry name" value="Amidohydro_3"/>
    <property type="match status" value="1"/>
</dbReference>
<sequence length="529" mass="56551">MTGAADLVVTNAEVHTLGDPDETFEAFAVRGGEVVRLGSAYDLGFLVGTETDVLDAGGRVVLPGFVDAHTHLLSVGRSLVHADLSEADGPDEAVDLLRERAGELEEVGDDGDGSHGDQAGWILGFGYDESTWDDSRYLTADALAAVSETTPVAAFREDMHVASVNRVVLDRFRDAMPDGDVLTEEGNATDGGEPTGVLVEEAIDPVYDAIEPDAAEACELAVAAQQRANRLGVTMVHDMVRKSKAPQVYRELDLADELTLRVRLNYWSDHLDELVDAGLRTNHGSDMVQVGAIKSFTDGSLGGRTAKLSEPYADVPDETGQWVVPPEDVRDLVERADDAGFQVTLHAIGDAAVDVALDAYAETDDPAGMRHRVEHCELASDEAIRRFAELGVVASVQPNFHKWGYEGGLYDSRLDDRRTEANRFPAFLNAGAHLAFGSDCMPLDPLLGVHCAVNAPSEGQSLGVTDALRAYTSGAAYAGFDEDRLGTLEPGKLADFVALDASPWERPDAIGDIDVAFAAVGGELVYDGR</sequence>
<dbReference type="EMBL" id="CP058529">
    <property type="protein sequence ID" value="QLG26317.1"/>
    <property type="molecule type" value="Genomic_DNA"/>
</dbReference>
<protein>
    <submittedName>
        <fullName evidence="2">Amidohydrolase</fullName>
    </submittedName>
</protein>
<dbReference type="GO" id="GO:0016810">
    <property type="term" value="F:hydrolase activity, acting on carbon-nitrogen (but not peptide) bonds"/>
    <property type="evidence" value="ECO:0007669"/>
    <property type="project" value="InterPro"/>
</dbReference>
<dbReference type="Gene3D" id="3.20.20.140">
    <property type="entry name" value="Metal-dependent hydrolases"/>
    <property type="match status" value="1"/>
</dbReference>
<dbReference type="OrthoDB" id="8791at2157"/>
<accession>A0A7D5KBY9</accession>
<dbReference type="InterPro" id="IPR011059">
    <property type="entry name" value="Metal-dep_hydrolase_composite"/>
</dbReference>
<feature type="domain" description="Amidohydrolase 3" evidence="1">
    <location>
        <begin position="52"/>
        <end position="526"/>
    </location>
</feature>
<dbReference type="PANTHER" id="PTHR22642:SF2">
    <property type="entry name" value="PROTEIN LONG AFTER FAR-RED 3"/>
    <property type="match status" value="1"/>
</dbReference>
<dbReference type="RefSeq" id="WP_179167892.1">
    <property type="nucleotide sequence ID" value="NZ_CP058529.1"/>
</dbReference>
<dbReference type="Gene3D" id="2.30.40.10">
    <property type="entry name" value="Urease, subunit C, domain 1"/>
    <property type="match status" value="1"/>
</dbReference>
<reference evidence="2 3" key="1">
    <citation type="submission" date="2020-07" db="EMBL/GenBank/DDBJ databases">
        <title>Gai3-2, isolated from salt lake.</title>
        <authorList>
            <person name="Cui H."/>
            <person name="Shi X."/>
        </authorList>
    </citation>
    <scope>NUCLEOTIDE SEQUENCE [LARGE SCALE GENOMIC DNA]</scope>
    <source>
        <strain evidence="2 3">Gai3-2</strain>
    </source>
</reference>
<dbReference type="GeneID" id="56027491"/>
<dbReference type="Gene3D" id="3.10.310.70">
    <property type="match status" value="1"/>
</dbReference>
<dbReference type="Proteomes" id="UP000509750">
    <property type="component" value="Chromosome"/>
</dbReference>
<evidence type="ECO:0000259" key="1">
    <source>
        <dbReference type="Pfam" id="PF07969"/>
    </source>
</evidence>
<evidence type="ECO:0000313" key="3">
    <source>
        <dbReference type="Proteomes" id="UP000509750"/>
    </source>
</evidence>
<gene>
    <name evidence="2" type="ORF">HUG10_01620</name>
</gene>
<keyword evidence="3" id="KW-1185">Reference proteome</keyword>
<dbReference type="AlphaFoldDB" id="A0A7D5KBY9"/>
<dbReference type="CDD" id="cd01300">
    <property type="entry name" value="YtcJ_like"/>
    <property type="match status" value="1"/>
</dbReference>
<dbReference type="KEGG" id="halg:HUG10_01620"/>
<evidence type="ECO:0000313" key="2">
    <source>
        <dbReference type="EMBL" id="QLG26317.1"/>
    </source>
</evidence>
<dbReference type="InterPro" id="IPR032466">
    <property type="entry name" value="Metal_Hydrolase"/>
</dbReference>
<keyword evidence="2" id="KW-0378">Hydrolase</keyword>
<organism evidence="2 3">
    <name type="scientific">Halorarum halophilum</name>
    <dbReference type="NCBI Taxonomy" id="2743090"/>
    <lineage>
        <taxon>Archaea</taxon>
        <taxon>Methanobacteriati</taxon>
        <taxon>Methanobacteriota</taxon>
        <taxon>Stenosarchaea group</taxon>
        <taxon>Halobacteria</taxon>
        <taxon>Halobacteriales</taxon>
        <taxon>Haloferacaceae</taxon>
        <taxon>Halorarum</taxon>
    </lineage>
</organism>